<feature type="region of interest" description="Disordered" evidence="1">
    <location>
        <begin position="1"/>
        <end position="20"/>
    </location>
</feature>
<dbReference type="SUPFAM" id="SSF50249">
    <property type="entry name" value="Nucleic acid-binding proteins"/>
    <property type="match status" value="1"/>
</dbReference>
<reference evidence="2 3" key="1">
    <citation type="journal article" date="2010" name="Cell">
        <title>The genome of Naegleria gruberi illuminates early eukaryotic versatility.</title>
        <authorList>
            <person name="Fritz-Laylin L.K."/>
            <person name="Prochnik S.E."/>
            <person name="Ginger M.L."/>
            <person name="Dacks J.B."/>
            <person name="Carpenter M.L."/>
            <person name="Field M.C."/>
            <person name="Kuo A."/>
            <person name="Paredez A."/>
            <person name="Chapman J."/>
            <person name="Pham J."/>
            <person name="Shu S."/>
            <person name="Neupane R."/>
            <person name="Cipriano M."/>
            <person name="Mancuso J."/>
            <person name="Tu H."/>
            <person name="Salamov A."/>
            <person name="Lindquist E."/>
            <person name="Shapiro H."/>
            <person name="Lucas S."/>
            <person name="Grigoriev I.V."/>
            <person name="Cande W.Z."/>
            <person name="Fulton C."/>
            <person name="Rokhsar D.S."/>
            <person name="Dawson S.C."/>
        </authorList>
    </citation>
    <scope>NUCLEOTIDE SEQUENCE [LARGE SCALE GENOMIC DNA]</scope>
    <source>
        <strain evidence="2 3">NEG-M</strain>
    </source>
</reference>
<dbReference type="Gene3D" id="2.40.50.140">
    <property type="entry name" value="Nucleic acid-binding proteins"/>
    <property type="match status" value="1"/>
</dbReference>
<proteinExistence type="predicted"/>
<feature type="compositionally biased region" description="Low complexity" evidence="1">
    <location>
        <begin position="812"/>
        <end position="836"/>
    </location>
</feature>
<dbReference type="AlphaFoldDB" id="D2VCI9"/>
<feature type="compositionally biased region" description="Polar residues" evidence="1">
    <location>
        <begin position="1000"/>
        <end position="1015"/>
    </location>
</feature>
<dbReference type="GeneID" id="8850626"/>
<dbReference type="RefSeq" id="XP_002678062.1">
    <property type="nucleotide sequence ID" value="XM_002678016.1"/>
</dbReference>
<name>D2VCI9_NAEGR</name>
<gene>
    <name evidence="2" type="ORF">NAEGRDRAFT_79436</name>
</gene>
<feature type="region of interest" description="Disordered" evidence="1">
    <location>
        <begin position="772"/>
        <end position="846"/>
    </location>
</feature>
<dbReference type="InterPro" id="IPR012340">
    <property type="entry name" value="NA-bd_OB-fold"/>
</dbReference>
<feature type="compositionally biased region" description="Acidic residues" evidence="1">
    <location>
        <begin position="671"/>
        <end position="681"/>
    </location>
</feature>
<sequence>MDIQASLGENNGNSSLIYPTSEEKFDKSTKKEMSLYVNRSESEFSYHTLILDACSSNLFTYDTKKRKIHFKDAQKIKELILKWTERSKDTRVVVIFSDKDSFRVSLNIPANHVNSLNVMHLLRNAIMELSLPSPVYYCTDNENKDIFLLICQIFYVYSIKTSESLLISDNKIDLPKTIFKLFPKLSLIDYSSFFSLEDLKSHSLEHNNTPISNNEIIPLDFNSNARNIEAPKQRRYPLLNLLSESENMTDESYVEYTKKGMYHGMILQRQYISYFEYKEDFFECSEPILLNEESQSRVILFDDLDRMEDDDNQEEEQEENPLERLKRLKEMYNRTKHLDSQGRANSNEAYTSVTVAGSSSTGVFAIKDPFGRTNSTNIPSQNDGMELSTASQMENAAHNQTSSTGVMANSVLADSKVLSALVVNMSIHQVMNHFGMTFFQRGRDYKNEYRIDNFKTKIINNVAFKLYSTCVGTRPEPYKQESIIKEGKLLKAICNCPIGAEGTCKHICAQILAFREKDKYMREKFESLNSSKSDRLLPPPIPFSQLDPVLDDWCIKVKVIKKHNEKSWANERGSGRVAAITIADELSGDMSLSSKQNKVKLIMFNDCINEFYDQMEEGESYYVNKGHLIKKPHEDFFEIQLLPHNNSMIEPSPEKKRKIEQVISQNNAENENIEDQEEEDQPERRIVNNEYESPNKKAKLPSIDTRFDDIMNAQTMESQHSIIASQPMTSTSNESCKSQIINTPSTGKKSQVIEEEVFNVDEDEEIHQVIVQDVDEEEDGPIFTSDNYQKPATESILAKSQPLSSSELATKPNTSSSTVPSNNNSQKSNHSSNSSSTPTPKPHYYFDENEQSQTFEDIFFTPFKTPQTCSTNKTTPSSTFSLNAKLENILIDDESSPFYQSESKTKDLIPDDDVQEIVNSQEFERKPMSPKSLSQHNKPQVLDYVVLSDNEEVEILDFVTPRKPIRKKTKPQSPIFQPPPPTDIIVRKPSASIIVEEKPNQQPESSNNSTSALDNSTTTPSSTKTPKKVSLKFLLDNNDMSDW</sequence>
<evidence type="ECO:0000256" key="1">
    <source>
        <dbReference type="SAM" id="MobiDB-lite"/>
    </source>
</evidence>
<dbReference type="VEuPathDB" id="AmoebaDB:NAEGRDRAFT_79436"/>
<protein>
    <submittedName>
        <fullName evidence="2">Single stranded DNA binding, replication factor-a protein</fullName>
    </submittedName>
</protein>
<dbReference type="STRING" id="5762.D2VCI9"/>
<evidence type="ECO:0000313" key="3">
    <source>
        <dbReference type="Proteomes" id="UP000006671"/>
    </source>
</evidence>
<dbReference type="Proteomes" id="UP000006671">
    <property type="component" value="Unassembled WGS sequence"/>
</dbReference>
<dbReference type="OMA" id="NIPANHV"/>
<dbReference type="InParanoid" id="D2VCI9"/>
<dbReference type="OrthoDB" id="1751331at2759"/>
<feature type="region of interest" description="Disordered" evidence="1">
    <location>
        <begin position="964"/>
        <end position="1043"/>
    </location>
</feature>
<evidence type="ECO:0000313" key="2">
    <source>
        <dbReference type="EMBL" id="EFC45318.1"/>
    </source>
</evidence>
<feature type="region of interest" description="Disordered" evidence="1">
    <location>
        <begin position="665"/>
        <end position="698"/>
    </location>
</feature>
<accession>D2VCI9</accession>
<dbReference type="EMBL" id="GG738863">
    <property type="protein sequence ID" value="EFC45318.1"/>
    <property type="molecule type" value="Genomic_DNA"/>
</dbReference>
<dbReference type="KEGG" id="ngr:NAEGRDRAFT_79436"/>
<feature type="compositionally biased region" description="Polar residues" evidence="1">
    <location>
        <begin position="7"/>
        <end position="18"/>
    </location>
</feature>
<keyword evidence="3" id="KW-1185">Reference proteome</keyword>
<organism evidence="3">
    <name type="scientific">Naegleria gruberi</name>
    <name type="common">Amoeba</name>
    <dbReference type="NCBI Taxonomy" id="5762"/>
    <lineage>
        <taxon>Eukaryota</taxon>
        <taxon>Discoba</taxon>
        <taxon>Heterolobosea</taxon>
        <taxon>Tetramitia</taxon>
        <taxon>Eutetramitia</taxon>
        <taxon>Vahlkampfiidae</taxon>
        <taxon>Naegleria</taxon>
    </lineage>
</organism>